<dbReference type="AlphaFoldDB" id="A0A815YJB5"/>
<dbReference type="Proteomes" id="UP000663845">
    <property type="component" value="Unassembled WGS sequence"/>
</dbReference>
<comment type="caution">
    <text evidence="2">The sequence shown here is derived from an EMBL/GenBank/DDBJ whole genome shotgun (WGS) entry which is preliminary data.</text>
</comment>
<feature type="compositionally biased region" description="Low complexity" evidence="1">
    <location>
        <begin position="14"/>
        <end position="25"/>
    </location>
</feature>
<gene>
    <name evidence="2" type="ORF">JYZ213_LOCUS47347</name>
</gene>
<reference evidence="2" key="1">
    <citation type="submission" date="2021-02" db="EMBL/GenBank/DDBJ databases">
        <authorList>
            <person name="Nowell W R."/>
        </authorList>
    </citation>
    <scope>NUCLEOTIDE SEQUENCE</scope>
</reference>
<proteinExistence type="predicted"/>
<evidence type="ECO:0000313" key="2">
    <source>
        <dbReference type="EMBL" id="CAF1570993.1"/>
    </source>
</evidence>
<protein>
    <submittedName>
        <fullName evidence="2">Uncharacterized protein</fullName>
    </submittedName>
</protein>
<feature type="non-terminal residue" evidence="2">
    <location>
        <position position="64"/>
    </location>
</feature>
<organism evidence="2 3">
    <name type="scientific">Adineta steineri</name>
    <dbReference type="NCBI Taxonomy" id="433720"/>
    <lineage>
        <taxon>Eukaryota</taxon>
        <taxon>Metazoa</taxon>
        <taxon>Spiralia</taxon>
        <taxon>Gnathifera</taxon>
        <taxon>Rotifera</taxon>
        <taxon>Eurotatoria</taxon>
        <taxon>Bdelloidea</taxon>
        <taxon>Adinetida</taxon>
        <taxon>Adinetidae</taxon>
        <taxon>Adineta</taxon>
    </lineage>
</organism>
<sequence length="64" mass="6831">MTNQNSQPPPTNPFPQYGANSNIPTNPTPPPPQQYQSTLMNQYNPSTAPSIQSSNAAVNPTPPP</sequence>
<feature type="region of interest" description="Disordered" evidence="1">
    <location>
        <begin position="1"/>
        <end position="64"/>
    </location>
</feature>
<accession>A0A815YJB5</accession>
<evidence type="ECO:0000313" key="3">
    <source>
        <dbReference type="Proteomes" id="UP000663845"/>
    </source>
</evidence>
<dbReference type="EMBL" id="CAJNOG010009133">
    <property type="protein sequence ID" value="CAF1570993.1"/>
    <property type="molecule type" value="Genomic_DNA"/>
</dbReference>
<name>A0A815YJB5_9BILA</name>
<feature type="compositionally biased region" description="Polar residues" evidence="1">
    <location>
        <begin position="39"/>
        <end position="58"/>
    </location>
</feature>
<evidence type="ECO:0000256" key="1">
    <source>
        <dbReference type="SAM" id="MobiDB-lite"/>
    </source>
</evidence>